<gene>
    <name evidence="1" type="ORF">EVAR_95232_1</name>
</gene>
<name>A0A4C1UJV8_EUMVA</name>
<evidence type="ECO:0000313" key="2">
    <source>
        <dbReference type="Proteomes" id="UP000299102"/>
    </source>
</evidence>
<accession>A0A4C1UJV8</accession>
<keyword evidence="2" id="KW-1185">Reference proteome</keyword>
<dbReference type="OrthoDB" id="6772952at2759"/>
<evidence type="ECO:0000313" key="1">
    <source>
        <dbReference type="EMBL" id="GBP26721.1"/>
    </source>
</evidence>
<reference evidence="1 2" key="1">
    <citation type="journal article" date="2019" name="Commun. Biol.">
        <title>The bagworm genome reveals a unique fibroin gene that provides high tensile strength.</title>
        <authorList>
            <person name="Kono N."/>
            <person name="Nakamura H."/>
            <person name="Ohtoshi R."/>
            <person name="Tomita M."/>
            <person name="Numata K."/>
            <person name="Arakawa K."/>
        </authorList>
    </citation>
    <scope>NUCLEOTIDE SEQUENCE [LARGE SCALE GENOMIC DNA]</scope>
</reference>
<protein>
    <submittedName>
        <fullName evidence="1">Uncharacterized protein</fullName>
    </submittedName>
</protein>
<comment type="caution">
    <text evidence="1">The sequence shown here is derived from an EMBL/GenBank/DDBJ whole genome shotgun (WGS) entry which is preliminary data.</text>
</comment>
<sequence length="231" mass="26806">MIFATLEWSPVRCRPLQYEKWDGEGWSVMERERESGPLELSLTGRNSITETVTSRIAVSRCALTKWHAICFSNGNARGHLSAYFYIFAYDNNRECAVLTPNKAGERRISIDGDPRTAYNVYCEGRRTCLKPHIPSDIEINYEPFMWSSYSRYPQYEHLLSENVGSPIGLICAKQRKMANKRQAQWATELHDFATHCTFSNLEESPLNRFVMGMLPGHKRDEMFKYIQCRKI</sequence>
<dbReference type="Proteomes" id="UP000299102">
    <property type="component" value="Unassembled WGS sequence"/>
</dbReference>
<dbReference type="AlphaFoldDB" id="A0A4C1UJV8"/>
<proteinExistence type="predicted"/>
<dbReference type="EMBL" id="BGZK01000184">
    <property type="protein sequence ID" value="GBP26721.1"/>
    <property type="molecule type" value="Genomic_DNA"/>
</dbReference>
<organism evidence="1 2">
    <name type="scientific">Eumeta variegata</name>
    <name type="common">Bagworm moth</name>
    <name type="synonym">Eumeta japonica</name>
    <dbReference type="NCBI Taxonomy" id="151549"/>
    <lineage>
        <taxon>Eukaryota</taxon>
        <taxon>Metazoa</taxon>
        <taxon>Ecdysozoa</taxon>
        <taxon>Arthropoda</taxon>
        <taxon>Hexapoda</taxon>
        <taxon>Insecta</taxon>
        <taxon>Pterygota</taxon>
        <taxon>Neoptera</taxon>
        <taxon>Endopterygota</taxon>
        <taxon>Lepidoptera</taxon>
        <taxon>Glossata</taxon>
        <taxon>Ditrysia</taxon>
        <taxon>Tineoidea</taxon>
        <taxon>Psychidae</taxon>
        <taxon>Oiketicinae</taxon>
        <taxon>Eumeta</taxon>
    </lineage>
</organism>